<sequence length="55" mass="6340">MSTLLLVAAAVVLLIFSFFSVRFRLTQEILMCNEKKLMGQSNTYTKTELTITPYY</sequence>
<dbReference type="EMBL" id="GBXM01059659">
    <property type="protein sequence ID" value="JAH48918.1"/>
    <property type="molecule type" value="Transcribed_RNA"/>
</dbReference>
<reference evidence="1" key="2">
    <citation type="journal article" date="2015" name="Fish Shellfish Immunol.">
        <title>Early steps in the European eel (Anguilla anguilla)-Vibrio vulnificus interaction in the gills: Role of the RtxA13 toxin.</title>
        <authorList>
            <person name="Callol A."/>
            <person name="Pajuelo D."/>
            <person name="Ebbesson L."/>
            <person name="Teles M."/>
            <person name="MacKenzie S."/>
            <person name="Amaro C."/>
        </authorList>
    </citation>
    <scope>NUCLEOTIDE SEQUENCE</scope>
</reference>
<organism evidence="1">
    <name type="scientific">Anguilla anguilla</name>
    <name type="common">European freshwater eel</name>
    <name type="synonym">Muraena anguilla</name>
    <dbReference type="NCBI Taxonomy" id="7936"/>
    <lineage>
        <taxon>Eukaryota</taxon>
        <taxon>Metazoa</taxon>
        <taxon>Chordata</taxon>
        <taxon>Craniata</taxon>
        <taxon>Vertebrata</taxon>
        <taxon>Euteleostomi</taxon>
        <taxon>Actinopterygii</taxon>
        <taxon>Neopterygii</taxon>
        <taxon>Teleostei</taxon>
        <taxon>Anguilliformes</taxon>
        <taxon>Anguillidae</taxon>
        <taxon>Anguilla</taxon>
    </lineage>
</organism>
<protein>
    <submittedName>
        <fullName evidence="1">Uncharacterized protein</fullName>
    </submittedName>
</protein>
<reference evidence="1" key="1">
    <citation type="submission" date="2014-11" db="EMBL/GenBank/DDBJ databases">
        <authorList>
            <person name="Amaro Gonzalez C."/>
        </authorList>
    </citation>
    <scope>NUCLEOTIDE SEQUENCE</scope>
</reference>
<accession>A0A0E9T848</accession>
<evidence type="ECO:0000313" key="1">
    <source>
        <dbReference type="EMBL" id="JAH48918.1"/>
    </source>
</evidence>
<dbReference type="AlphaFoldDB" id="A0A0E9T848"/>
<proteinExistence type="predicted"/>
<name>A0A0E9T848_ANGAN</name>